<keyword evidence="2" id="KW-1185">Reference proteome</keyword>
<sequence>MKFLRHEKHGNRRLHPTDAAAVGDGIRMPHYRALDETSCVIGMKMIMNNDYLMV</sequence>
<dbReference type="EMBL" id="CP106738">
    <property type="protein sequence ID" value="UXX82547.1"/>
    <property type="molecule type" value="Genomic_DNA"/>
</dbReference>
<gene>
    <name evidence="1" type="ORF">N7U68_15815</name>
</gene>
<dbReference type="Proteomes" id="UP001064087">
    <property type="component" value="Chromosome"/>
</dbReference>
<proteinExistence type="predicted"/>
<name>A0ABY6D8T0_9RHOB</name>
<reference evidence="1" key="1">
    <citation type="submission" date="2022-10" db="EMBL/GenBank/DDBJ databases">
        <title>Roseovarius pelagicus sp. nov., isolated from Arctic seawater.</title>
        <authorList>
            <person name="Hong Y.W."/>
            <person name="Hwang C.Y."/>
        </authorList>
    </citation>
    <scope>NUCLEOTIDE SEQUENCE</scope>
    <source>
        <strain evidence="1">HL-MP18</strain>
    </source>
</reference>
<accession>A0ABY6D8T0</accession>
<protein>
    <submittedName>
        <fullName evidence="1">Uncharacterized protein</fullName>
    </submittedName>
</protein>
<dbReference type="RefSeq" id="WP_263047433.1">
    <property type="nucleotide sequence ID" value="NZ_CP106738.1"/>
</dbReference>
<organism evidence="1 2">
    <name type="scientific">Roseovarius pelagicus</name>
    <dbReference type="NCBI Taxonomy" id="2980108"/>
    <lineage>
        <taxon>Bacteria</taxon>
        <taxon>Pseudomonadati</taxon>
        <taxon>Pseudomonadota</taxon>
        <taxon>Alphaproteobacteria</taxon>
        <taxon>Rhodobacterales</taxon>
        <taxon>Roseobacteraceae</taxon>
        <taxon>Roseovarius</taxon>
    </lineage>
</organism>
<evidence type="ECO:0000313" key="1">
    <source>
        <dbReference type="EMBL" id="UXX82547.1"/>
    </source>
</evidence>
<evidence type="ECO:0000313" key="2">
    <source>
        <dbReference type="Proteomes" id="UP001064087"/>
    </source>
</evidence>